<dbReference type="EMBL" id="JARIHO010000026">
    <property type="protein sequence ID" value="KAJ7340673.1"/>
    <property type="molecule type" value="Genomic_DNA"/>
</dbReference>
<proteinExistence type="predicted"/>
<sequence length="252" mass="28504">MQPSARKDRVYAIGICKAPPHLSKKEFEAKVNALMDEVRLLPAVQKHLVKLEAMFHNDLLADHLKLLEFPTAERTALVMAQTETLDDFIETVKDPDLLKLYEREHEFCTQTKATAFCVDVVPKLGSPTSRDNAHSIGVYKVPRHLSVEEYTKRFHAVIDSWVGLLSTKEHGAKYEVWLPNLSAGYDEFQNLGFALPEPTFFIHAQSEAVEQMLEDMKNEEGQKIVLAATEEFGYAKEALLFGVDIVTKIDKS</sequence>
<organism evidence="1 2">
    <name type="scientific">Mycena albidolilacea</name>
    <dbReference type="NCBI Taxonomy" id="1033008"/>
    <lineage>
        <taxon>Eukaryota</taxon>
        <taxon>Fungi</taxon>
        <taxon>Dikarya</taxon>
        <taxon>Basidiomycota</taxon>
        <taxon>Agaricomycotina</taxon>
        <taxon>Agaricomycetes</taxon>
        <taxon>Agaricomycetidae</taxon>
        <taxon>Agaricales</taxon>
        <taxon>Marasmiineae</taxon>
        <taxon>Mycenaceae</taxon>
        <taxon>Mycena</taxon>
    </lineage>
</organism>
<keyword evidence="2" id="KW-1185">Reference proteome</keyword>
<protein>
    <submittedName>
        <fullName evidence="1">Uncharacterized protein</fullName>
    </submittedName>
</protein>
<dbReference type="AlphaFoldDB" id="A0AAD7EMP4"/>
<name>A0AAD7EMP4_9AGAR</name>
<gene>
    <name evidence="1" type="ORF">DFH08DRAFT_963535</name>
</gene>
<comment type="caution">
    <text evidence="1">The sequence shown here is derived from an EMBL/GenBank/DDBJ whole genome shotgun (WGS) entry which is preliminary data.</text>
</comment>
<dbReference type="Proteomes" id="UP001218218">
    <property type="component" value="Unassembled WGS sequence"/>
</dbReference>
<evidence type="ECO:0000313" key="1">
    <source>
        <dbReference type="EMBL" id="KAJ7340673.1"/>
    </source>
</evidence>
<reference evidence="1" key="1">
    <citation type="submission" date="2023-03" db="EMBL/GenBank/DDBJ databases">
        <title>Massive genome expansion in bonnet fungi (Mycena s.s.) driven by repeated elements and novel gene families across ecological guilds.</title>
        <authorList>
            <consortium name="Lawrence Berkeley National Laboratory"/>
            <person name="Harder C.B."/>
            <person name="Miyauchi S."/>
            <person name="Viragh M."/>
            <person name="Kuo A."/>
            <person name="Thoen E."/>
            <person name="Andreopoulos B."/>
            <person name="Lu D."/>
            <person name="Skrede I."/>
            <person name="Drula E."/>
            <person name="Henrissat B."/>
            <person name="Morin E."/>
            <person name="Kohler A."/>
            <person name="Barry K."/>
            <person name="LaButti K."/>
            <person name="Morin E."/>
            <person name="Salamov A."/>
            <person name="Lipzen A."/>
            <person name="Mereny Z."/>
            <person name="Hegedus B."/>
            <person name="Baldrian P."/>
            <person name="Stursova M."/>
            <person name="Weitz H."/>
            <person name="Taylor A."/>
            <person name="Grigoriev I.V."/>
            <person name="Nagy L.G."/>
            <person name="Martin F."/>
            <person name="Kauserud H."/>
        </authorList>
    </citation>
    <scope>NUCLEOTIDE SEQUENCE</scope>
    <source>
        <strain evidence="1">CBHHK002</strain>
    </source>
</reference>
<accession>A0AAD7EMP4</accession>
<evidence type="ECO:0000313" key="2">
    <source>
        <dbReference type="Proteomes" id="UP001218218"/>
    </source>
</evidence>